<evidence type="ECO:0000259" key="2">
    <source>
        <dbReference type="Pfam" id="PF01321"/>
    </source>
</evidence>
<sequence length="414" mass="43922">MTGFVDRQRATHLMQRAGIAALVLSAPEAFHYATGAWIGPAGLFRRAGGGFVVIPARQDLPIGVVVADFNAAQLRTAAPEAVVRSHPIWIESAPVGTGSHGLPLAARIEAGLASLGRGPDFCRPATFDLAGSVCQLQALLAEFGLARATLGVDLDFIPAADFAAIQALLPDCPMVDGSPVLDRLRAIKSQREIDLLQQGIFLSEAGLERLQVDAMGGMRQADLVALYRQGVADAAGGLSHTVTTAEYVTLGARAKGADAKATAGDPLKCDMVCTVGFYASDMSRNFIFGSPSADQAELHAIAERAFEDGLAALVPGNTLAHVHRVTTESLARQGLRSYRRGHFGHSVGQSVFSEQWPFIAADSDVEIEAGMVLAFEIPLYIDGLASFNLEDQFLITPEGPRPMNRLPRRLEGIG</sequence>
<dbReference type="Proteomes" id="UP001464387">
    <property type="component" value="Unassembled WGS sequence"/>
</dbReference>
<gene>
    <name evidence="3" type="ORF">NKI33_18055</name>
</gene>
<feature type="domain" description="Peptidase M24" evidence="1">
    <location>
        <begin position="202"/>
        <end position="396"/>
    </location>
</feature>
<dbReference type="EMBL" id="JAMYPJ010000025">
    <property type="protein sequence ID" value="MER8934870.1"/>
    <property type="molecule type" value="Genomic_DNA"/>
</dbReference>
<dbReference type="PANTHER" id="PTHR46112">
    <property type="entry name" value="AMINOPEPTIDASE"/>
    <property type="match status" value="1"/>
</dbReference>
<dbReference type="Gene3D" id="3.40.350.10">
    <property type="entry name" value="Creatinase/prolidase N-terminal domain"/>
    <property type="match status" value="2"/>
</dbReference>
<evidence type="ECO:0000313" key="3">
    <source>
        <dbReference type="EMBL" id="MER8934870.1"/>
    </source>
</evidence>
<dbReference type="PANTHER" id="PTHR46112:SF2">
    <property type="entry name" value="XAA-PRO AMINOPEPTIDASE P-RELATED"/>
    <property type="match status" value="1"/>
</dbReference>
<organism evidence="3 4">
    <name type="scientific">Mesorhizobium opportunistum</name>
    <dbReference type="NCBI Taxonomy" id="593909"/>
    <lineage>
        <taxon>Bacteria</taxon>
        <taxon>Pseudomonadati</taxon>
        <taxon>Pseudomonadota</taxon>
        <taxon>Alphaproteobacteria</taxon>
        <taxon>Hyphomicrobiales</taxon>
        <taxon>Phyllobacteriaceae</taxon>
        <taxon>Mesorhizobium</taxon>
    </lineage>
</organism>
<dbReference type="CDD" id="cd01066">
    <property type="entry name" value="APP_MetAP"/>
    <property type="match status" value="1"/>
</dbReference>
<dbReference type="InterPro" id="IPR036005">
    <property type="entry name" value="Creatinase/aminopeptidase-like"/>
</dbReference>
<dbReference type="InterPro" id="IPR000587">
    <property type="entry name" value="Creatinase_N"/>
</dbReference>
<dbReference type="Gene3D" id="3.90.230.10">
    <property type="entry name" value="Creatinase/methionine aminopeptidase superfamily"/>
    <property type="match status" value="1"/>
</dbReference>
<accession>A0ABV1YIB2</accession>
<reference evidence="3 4" key="1">
    <citation type="journal article" date="2024" name="Proc. Natl. Acad. Sci. U.S.A.">
        <title>The evolutionary genomics of adaptation to stress in wild rhizobium bacteria.</title>
        <authorList>
            <person name="Kehlet-Delgado H."/>
            <person name="Montoya A.P."/>
            <person name="Jensen K.T."/>
            <person name="Wendlandt C.E."/>
            <person name="Dexheimer C."/>
            <person name="Roberts M."/>
            <person name="Torres Martinez L."/>
            <person name="Friesen M.L."/>
            <person name="Griffitts J.S."/>
            <person name="Porter S.S."/>
        </authorList>
    </citation>
    <scope>NUCLEOTIDE SEQUENCE [LARGE SCALE GENOMIC DNA]</scope>
    <source>
        <strain evidence="3 4">M0729</strain>
    </source>
</reference>
<evidence type="ECO:0000259" key="1">
    <source>
        <dbReference type="Pfam" id="PF00557"/>
    </source>
</evidence>
<evidence type="ECO:0000313" key="4">
    <source>
        <dbReference type="Proteomes" id="UP001464387"/>
    </source>
</evidence>
<dbReference type="SUPFAM" id="SSF53092">
    <property type="entry name" value="Creatinase/prolidase N-terminal domain"/>
    <property type="match status" value="1"/>
</dbReference>
<dbReference type="SUPFAM" id="SSF55920">
    <property type="entry name" value="Creatinase/aminopeptidase"/>
    <property type="match status" value="1"/>
</dbReference>
<dbReference type="Pfam" id="PF01321">
    <property type="entry name" value="Creatinase_N"/>
    <property type="match status" value="1"/>
</dbReference>
<dbReference type="Pfam" id="PF00557">
    <property type="entry name" value="Peptidase_M24"/>
    <property type="match status" value="1"/>
</dbReference>
<proteinExistence type="predicted"/>
<name>A0ABV1YIB2_9HYPH</name>
<dbReference type="InterPro" id="IPR050659">
    <property type="entry name" value="Peptidase_M24B"/>
</dbReference>
<dbReference type="RefSeq" id="WP_287271922.1">
    <property type="nucleotide sequence ID" value="NZ_JAMYMY010000028.1"/>
</dbReference>
<dbReference type="InterPro" id="IPR029149">
    <property type="entry name" value="Creatin/AminoP/Spt16_N"/>
</dbReference>
<comment type="caution">
    <text evidence="3">The sequence shown here is derived from an EMBL/GenBank/DDBJ whole genome shotgun (WGS) entry which is preliminary data.</text>
</comment>
<keyword evidence="4" id="KW-1185">Reference proteome</keyword>
<feature type="domain" description="Creatinase N-terminal" evidence="2">
    <location>
        <begin position="136"/>
        <end position="187"/>
    </location>
</feature>
<protein>
    <submittedName>
        <fullName evidence="3">Xaa-Pro peptidase family protein</fullName>
    </submittedName>
</protein>
<dbReference type="InterPro" id="IPR000994">
    <property type="entry name" value="Pept_M24"/>
</dbReference>